<dbReference type="PANTHER" id="PTHR43272">
    <property type="entry name" value="LONG-CHAIN-FATTY-ACID--COA LIGASE"/>
    <property type="match status" value="1"/>
</dbReference>
<dbReference type="PANTHER" id="PTHR43272:SF83">
    <property type="entry name" value="ACYL-COA SYNTHETASE LONG-CHAIN, ISOFORM J"/>
    <property type="match status" value="1"/>
</dbReference>
<feature type="region of interest" description="Disordered" evidence="6">
    <location>
        <begin position="1"/>
        <end position="27"/>
    </location>
</feature>
<dbReference type="Gene3D" id="3.40.50.12780">
    <property type="entry name" value="N-terminal domain of ligase-like"/>
    <property type="match status" value="1"/>
</dbReference>
<reference evidence="8" key="1">
    <citation type="submission" date="2018-08" db="EMBL/GenBank/DDBJ databases">
        <title>Draft genome sequence of azole-resistant Aspergillus thermomutatus (Neosartorya pseudofischeri) strain HMR AF 39, isolated from a human nasal aspirate.</title>
        <authorList>
            <person name="Parent-Michaud M."/>
            <person name="Dufresne P.J."/>
            <person name="Fournier E."/>
            <person name="Martineau C."/>
            <person name="Moreira S."/>
            <person name="Perkins V."/>
            <person name="De Repentigny L."/>
            <person name="Dufresne S.F."/>
        </authorList>
    </citation>
    <scope>NUCLEOTIDE SEQUENCE [LARGE SCALE GENOMIC DNA]</scope>
    <source>
        <strain evidence="8">HMR AF 39</strain>
    </source>
</reference>
<evidence type="ECO:0000256" key="2">
    <source>
        <dbReference type="ARBA" id="ARBA00022598"/>
    </source>
</evidence>
<keyword evidence="4" id="KW-0067">ATP-binding</keyword>
<dbReference type="Pfam" id="PF00501">
    <property type="entry name" value="AMP-binding"/>
    <property type="match status" value="1"/>
</dbReference>
<dbReference type="GO" id="GO:0005783">
    <property type="term" value="C:endoplasmic reticulum"/>
    <property type="evidence" value="ECO:0007669"/>
    <property type="project" value="TreeGrafter"/>
</dbReference>
<name>A0A397H2X9_ASPTH</name>
<dbReference type="GO" id="GO:0004467">
    <property type="term" value="F:long-chain fatty acid-CoA ligase activity"/>
    <property type="evidence" value="ECO:0007669"/>
    <property type="project" value="UniProtKB-EC"/>
</dbReference>
<dbReference type="InterPro" id="IPR042099">
    <property type="entry name" value="ANL_N_sf"/>
</dbReference>
<dbReference type="PROSITE" id="PS00455">
    <property type="entry name" value="AMP_BINDING"/>
    <property type="match status" value="1"/>
</dbReference>
<dbReference type="InterPro" id="IPR020845">
    <property type="entry name" value="AMP-binding_CS"/>
</dbReference>
<organism evidence="8 9">
    <name type="scientific">Aspergillus thermomutatus</name>
    <name type="common">Neosartorya pseudofischeri</name>
    <dbReference type="NCBI Taxonomy" id="41047"/>
    <lineage>
        <taxon>Eukaryota</taxon>
        <taxon>Fungi</taxon>
        <taxon>Dikarya</taxon>
        <taxon>Ascomycota</taxon>
        <taxon>Pezizomycotina</taxon>
        <taxon>Eurotiomycetes</taxon>
        <taxon>Eurotiomycetidae</taxon>
        <taxon>Eurotiales</taxon>
        <taxon>Aspergillaceae</taxon>
        <taxon>Aspergillus</taxon>
        <taxon>Aspergillus subgen. Fumigati</taxon>
    </lineage>
</organism>
<evidence type="ECO:0000259" key="7">
    <source>
        <dbReference type="Pfam" id="PF00501"/>
    </source>
</evidence>
<accession>A0A397H2X9</accession>
<evidence type="ECO:0000256" key="5">
    <source>
        <dbReference type="ARBA" id="ARBA00036813"/>
    </source>
</evidence>
<dbReference type="EMBL" id="NKHU02000091">
    <property type="protein sequence ID" value="RHZ56208.1"/>
    <property type="molecule type" value="Genomic_DNA"/>
</dbReference>
<dbReference type="CDD" id="cd17639">
    <property type="entry name" value="LC_FACS_euk1"/>
    <property type="match status" value="1"/>
</dbReference>
<evidence type="ECO:0000313" key="9">
    <source>
        <dbReference type="Proteomes" id="UP000215305"/>
    </source>
</evidence>
<evidence type="ECO:0000313" key="8">
    <source>
        <dbReference type="EMBL" id="RHZ56208.1"/>
    </source>
</evidence>
<dbReference type="GO" id="GO:0005886">
    <property type="term" value="C:plasma membrane"/>
    <property type="evidence" value="ECO:0007669"/>
    <property type="project" value="TreeGrafter"/>
</dbReference>
<dbReference type="STRING" id="41047.A0A397H2X9"/>
<dbReference type="GeneID" id="38128038"/>
<evidence type="ECO:0000256" key="3">
    <source>
        <dbReference type="ARBA" id="ARBA00022741"/>
    </source>
</evidence>
<keyword evidence="2" id="KW-0436">Ligase</keyword>
<comment type="catalytic activity">
    <reaction evidence="5">
        <text>a long-chain fatty acid + ATP + CoA = a long-chain fatty acyl-CoA + AMP + diphosphate</text>
        <dbReference type="Rhea" id="RHEA:15421"/>
        <dbReference type="ChEBI" id="CHEBI:30616"/>
        <dbReference type="ChEBI" id="CHEBI:33019"/>
        <dbReference type="ChEBI" id="CHEBI:57287"/>
        <dbReference type="ChEBI" id="CHEBI:57560"/>
        <dbReference type="ChEBI" id="CHEBI:83139"/>
        <dbReference type="ChEBI" id="CHEBI:456215"/>
        <dbReference type="EC" id="6.2.1.3"/>
    </reaction>
</comment>
<dbReference type="SUPFAM" id="SSF56801">
    <property type="entry name" value="Acetyl-CoA synthetase-like"/>
    <property type="match status" value="1"/>
</dbReference>
<protein>
    <recommendedName>
        <fullName evidence="7">AMP-dependent synthetase/ligase domain-containing protein</fullName>
    </recommendedName>
</protein>
<evidence type="ECO:0000256" key="1">
    <source>
        <dbReference type="ARBA" id="ARBA00006432"/>
    </source>
</evidence>
<evidence type="ECO:0000256" key="4">
    <source>
        <dbReference type="ARBA" id="ARBA00022840"/>
    </source>
</evidence>
<sequence length="784" mass="86361">MSKRDIHLQPRMAKRPPFTVEASGYEPVPGETIPRRLPQAKDGLILRPAEDVTTTYDVFRRSARMFGNAKAVGTRRLIKTHVENKKVKKTVDGVEQEVDKQWTYFEMSGYTYKSFIEYERLALELGCGLRKLGLEKDNKIHLYGATGAHWLAMSHGAASQSMTIVTAYDTLGEEGLKHSLIQTSSIAIFLDPGLISSLGNVLGDVKSIKHVIYNTEHEVKQEDLDKLKADFDYLNIMSIEDLRKLGEENPVDPVPPSPEDLCCIMYTSGSTGPPKGVPLTHKNVIAATAGVNEIVGPYIGPSDALLTYLPQAHILEFMFENLCLFWGGTMGYGNPRTLSDASMRNCKGDIREFKPTILVGVPAVWESVKKGVLNNLNKASFLARGLFWGAMSAKSFLMTNGFPGASTGASILDAIVFRKLKEATGGRLRIVMNGGGPVSKETQKFLSMAIAPMISGYGLTETSAMGALNDPMAWNPDALGEIPASIEVKLVDFPDAGYFTKNNPPQGEIFIRGGSVTTCYWDNEEETKSSFTEDGWFMTGDIGEFDKYGHLKIIDRKKNLVKTLNGEYIALEKLESVYRSSPVVGNICVYAAEDQDKPVAIIVPVEVALKKIANENGIEGDTLESLVHNENLKSIVLKQLQSAGKAGGLKGIEIINGVVMSDEEWTPQNGYMTAAQKLQRKKIINKFRADIDRAYGKNKPKARLHMAKDAAQRSESQMSFWSSYRSLTPKTRALFGVGLMAWASLGLWFSPQVEGAMGMVPSAEEKEELERKLALRVSRVEKGN</sequence>
<dbReference type="VEuPathDB" id="FungiDB:CDV56_106064"/>
<comment type="similarity">
    <text evidence="1">Belongs to the ATP-dependent AMP-binding enzyme family.</text>
</comment>
<dbReference type="GO" id="GO:0005524">
    <property type="term" value="F:ATP binding"/>
    <property type="evidence" value="ECO:0007669"/>
    <property type="project" value="UniProtKB-KW"/>
</dbReference>
<keyword evidence="9" id="KW-1185">Reference proteome</keyword>
<dbReference type="RefSeq" id="XP_026614617.1">
    <property type="nucleotide sequence ID" value="XM_026759683.1"/>
</dbReference>
<keyword evidence="3" id="KW-0547">Nucleotide-binding</keyword>
<feature type="domain" description="AMP-dependent synthetase/ligase" evidence="7">
    <location>
        <begin position="100"/>
        <end position="521"/>
    </location>
</feature>
<dbReference type="GO" id="GO:0005811">
    <property type="term" value="C:lipid droplet"/>
    <property type="evidence" value="ECO:0007669"/>
    <property type="project" value="TreeGrafter"/>
</dbReference>
<dbReference type="OrthoDB" id="1700726at2759"/>
<dbReference type="AlphaFoldDB" id="A0A397H2X9"/>
<evidence type="ECO:0000256" key="6">
    <source>
        <dbReference type="SAM" id="MobiDB-lite"/>
    </source>
</evidence>
<comment type="caution">
    <text evidence="8">The sequence shown here is derived from an EMBL/GenBank/DDBJ whole genome shotgun (WGS) entry which is preliminary data.</text>
</comment>
<dbReference type="Proteomes" id="UP000215305">
    <property type="component" value="Unassembled WGS sequence"/>
</dbReference>
<gene>
    <name evidence="8" type="ORF">CDV56_106064</name>
</gene>
<dbReference type="InterPro" id="IPR000873">
    <property type="entry name" value="AMP-dep_synth/lig_dom"/>
</dbReference>
<dbReference type="GO" id="GO:0035336">
    <property type="term" value="P:long-chain fatty-acyl-CoA metabolic process"/>
    <property type="evidence" value="ECO:0007669"/>
    <property type="project" value="TreeGrafter"/>
</dbReference>
<proteinExistence type="inferred from homology"/>